<dbReference type="RefSeq" id="WP_206229067.1">
    <property type="nucleotide sequence ID" value="NZ_JAFIWB010000003.1"/>
</dbReference>
<evidence type="ECO:0000256" key="1">
    <source>
        <dbReference type="SAM" id="Phobius"/>
    </source>
</evidence>
<dbReference type="Proteomes" id="UP000695802">
    <property type="component" value="Unassembled WGS sequence"/>
</dbReference>
<name>A0ABS3AZ61_9XANT</name>
<keyword evidence="1" id="KW-1133">Transmembrane helix</keyword>
<gene>
    <name evidence="2" type="ORF">JR064_05605</name>
</gene>
<proteinExistence type="predicted"/>
<keyword evidence="1" id="KW-0812">Transmembrane</keyword>
<keyword evidence="1" id="KW-0472">Membrane</keyword>
<keyword evidence="3" id="KW-1185">Reference proteome</keyword>
<protein>
    <submittedName>
        <fullName evidence="2">Uncharacterized protein</fullName>
    </submittedName>
</protein>
<evidence type="ECO:0000313" key="3">
    <source>
        <dbReference type="Proteomes" id="UP000695802"/>
    </source>
</evidence>
<dbReference type="EMBL" id="JAFIWB010000003">
    <property type="protein sequence ID" value="MBN6101637.1"/>
    <property type="molecule type" value="Genomic_DNA"/>
</dbReference>
<accession>A0ABS3AZ61</accession>
<sequence>MHDATIAEANRPRRRSPLPVGMLLLAVWAAWSAASLAYLAKPSSGASADTIRRQLQAFASSTPPRGQAAAFQLRLAECGCTPRGPAPTLPGLLNIDLGDRPAPEALPYPLIVLDADGRLVYAGPSHIEGCGAAIPAASLLPRLLAASGATPLILLTHCACPKESSA</sequence>
<organism evidence="2 3">
    <name type="scientific">Xanthomonas bonasiae</name>
    <dbReference type="NCBI Taxonomy" id="2810351"/>
    <lineage>
        <taxon>Bacteria</taxon>
        <taxon>Pseudomonadati</taxon>
        <taxon>Pseudomonadota</taxon>
        <taxon>Gammaproteobacteria</taxon>
        <taxon>Lysobacterales</taxon>
        <taxon>Lysobacteraceae</taxon>
        <taxon>Xanthomonas</taxon>
    </lineage>
</organism>
<evidence type="ECO:0000313" key="2">
    <source>
        <dbReference type="EMBL" id="MBN6101637.1"/>
    </source>
</evidence>
<comment type="caution">
    <text evidence="2">The sequence shown here is derived from an EMBL/GenBank/DDBJ whole genome shotgun (WGS) entry which is preliminary data.</text>
</comment>
<reference evidence="2 3" key="1">
    <citation type="submission" date="2021-02" db="EMBL/GenBank/DDBJ databases">
        <title>Taxonomically Unique Crown Gall-Associated Xanthomonas Stains Have Deficiency in Virulence Repertories.</title>
        <authorList>
            <person name="Mafakheri H."/>
            <person name="Taghavi S.M."/>
            <person name="Dimkic I."/>
            <person name="Nemanja K."/>
            <person name="Osdaghi E."/>
        </authorList>
    </citation>
    <scope>NUCLEOTIDE SEQUENCE [LARGE SCALE GENOMIC DNA]</scope>
    <source>
        <strain evidence="2 3">FX4</strain>
    </source>
</reference>
<feature type="transmembrane region" description="Helical" evidence="1">
    <location>
        <begin position="20"/>
        <end position="40"/>
    </location>
</feature>